<proteinExistence type="predicted"/>
<feature type="region of interest" description="Disordered" evidence="1">
    <location>
        <begin position="577"/>
        <end position="605"/>
    </location>
</feature>
<dbReference type="PANTHER" id="PTHR10704:SF44">
    <property type="entry name" value="LD35051P-RELATED"/>
    <property type="match status" value="1"/>
</dbReference>
<dbReference type="GO" id="GO:0001517">
    <property type="term" value="F:N-acetylglucosamine 6-O-sulfotransferase activity"/>
    <property type="evidence" value="ECO:0007669"/>
    <property type="project" value="TreeGrafter"/>
</dbReference>
<keyword evidence="3" id="KW-1185">Reference proteome</keyword>
<dbReference type="PANTHER" id="PTHR10704">
    <property type="entry name" value="CARBOHYDRATE SULFOTRANSFERASE"/>
    <property type="match status" value="1"/>
</dbReference>
<protein>
    <submittedName>
        <fullName evidence="2">Uncharacterized protein</fullName>
    </submittedName>
</protein>
<comment type="caution">
    <text evidence="2">The sequence shown here is derived from an EMBL/GenBank/DDBJ whole genome shotgun (WGS) entry which is preliminary data.</text>
</comment>
<dbReference type="GO" id="GO:0006044">
    <property type="term" value="P:N-acetylglucosamine metabolic process"/>
    <property type="evidence" value="ECO:0007669"/>
    <property type="project" value="TreeGrafter"/>
</dbReference>
<gene>
    <name evidence="2" type="ORF">JKP88DRAFT_266860</name>
</gene>
<dbReference type="Gene3D" id="3.40.50.300">
    <property type="entry name" value="P-loop containing nucleotide triphosphate hydrolases"/>
    <property type="match status" value="1"/>
</dbReference>
<dbReference type="EMBL" id="JAFCMP010000032">
    <property type="protein sequence ID" value="KAG5190558.1"/>
    <property type="molecule type" value="Genomic_DNA"/>
</dbReference>
<feature type="compositionally biased region" description="Polar residues" evidence="1">
    <location>
        <begin position="22"/>
        <end position="44"/>
    </location>
</feature>
<name>A0A835ZCJ1_9STRA</name>
<dbReference type="SUPFAM" id="SSF52540">
    <property type="entry name" value="P-loop containing nucleoside triphosphate hydrolases"/>
    <property type="match status" value="1"/>
</dbReference>
<dbReference type="InterPro" id="IPR051135">
    <property type="entry name" value="Gal/GlcNAc/GalNAc_ST"/>
</dbReference>
<dbReference type="AlphaFoldDB" id="A0A835ZCJ1"/>
<accession>A0A835ZCJ1</accession>
<organism evidence="2 3">
    <name type="scientific">Tribonema minus</name>
    <dbReference type="NCBI Taxonomy" id="303371"/>
    <lineage>
        <taxon>Eukaryota</taxon>
        <taxon>Sar</taxon>
        <taxon>Stramenopiles</taxon>
        <taxon>Ochrophyta</taxon>
        <taxon>PX clade</taxon>
        <taxon>Xanthophyceae</taxon>
        <taxon>Tribonematales</taxon>
        <taxon>Tribonemataceae</taxon>
        <taxon>Tribonema</taxon>
    </lineage>
</organism>
<evidence type="ECO:0000256" key="1">
    <source>
        <dbReference type="SAM" id="MobiDB-lite"/>
    </source>
</evidence>
<dbReference type="Proteomes" id="UP000664859">
    <property type="component" value="Unassembled WGS sequence"/>
</dbReference>
<feature type="compositionally biased region" description="Pro residues" evidence="1">
    <location>
        <begin position="586"/>
        <end position="601"/>
    </location>
</feature>
<evidence type="ECO:0000313" key="3">
    <source>
        <dbReference type="Proteomes" id="UP000664859"/>
    </source>
</evidence>
<dbReference type="OrthoDB" id="6138663at2759"/>
<dbReference type="GO" id="GO:0006790">
    <property type="term" value="P:sulfur compound metabolic process"/>
    <property type="evidence" value="ECO:0007669"/>
    <property type="project" value="TreeGrafter"/>
</dbReference>
<feature type="region of interest" description="Disordered" evidence="1">
    <location>
        <begin position="15"/>
        <end position="44"/>
    </location>
</feature>
<evidence type="ECO:0000313" key="2">
    <source>
        <dbReference type="EMBL" id="KAG5190558.1"/>
    </source>
</evidence>
<feature type="region of interest" description="Disordered" evidence="1">
    <location>
        <begin position="249"/>
        <end position="275"/>
    </location>
</feature>
<sequence>MLLIAYRNIDYATRGWTPPPTSNAANRATTPATSDGSLSSAESANQRIRDGFQAHQAHEPKAGSAQHKRVLITGEGRSGSTLVGTLFKTEEWSYVYEPLKDRFPDPLRRMFNGTVPGGRPSAPRVSVSELLSDPRCSRLTTNLCTAAKAAVVLEELSCERTPRPEALLALEIDGATEAAAAAEAALLALEIDGATEAAAAAEACPEALLALEIDGATEAAAAAETRVAARALLADQGAAAAAAAAAARSPPLSREARGQPPLAAQWRPPRASGKKVGYEHATAGAAALARASGLYDDATAAAAAAAAAPLSERAVAAGGVSSASAGAGGAGAGFNRGQLRGGGGGCEGKQGVAVKIIRMPGRLGELLEMAAALGQTPDLVIHLIRDPRAVLASRYSVGWGVPENRGYDATLDWANIMCSGTLLDAERGEGHDEYVLLRYEDMARGAELAAEAIYARFGRLKPQQTRIEACSLDVLLRYDMARSAELAAEAIYARLGVLMPPAVREKMRESDGCKAGHEAERHQCMERVSVANVTKYSTAPRDFQEQNQKWKYTLPRRQVRAVETGCRGVFDRFYPRMPLRSRRKPPPQAQAPPPLPPPPQPKGRQQAVTWQKNAPRQAPTLAVLNRSGVLVKMPAVFAMALSEAAAAQRRQQLCMPADALRGTAVYCGTAAVVAGRC</sequence>
<reference evidence="2" key="1">
    <citation type="submission" date="2021-02" db="EMBL/GenBank/DDBJ databases">
        <title>First Annotated Genome of the Yellow-green Alga Tribonema minus.</title>
        <authorList>
            <person name="Mahan K.M."/>
        </authorList>
    </citation>
    <scope>NUCLEOTIDE SEQUENCE</scope>
    <source>
        <strain evidence="2">UTEX B ZZ1240</strain>
    </source>
</reference>
<dbReference type="InterPro" id="IPR027417">
    <property type="entry name" value="P-loop_NTPase"/>
</dbReference>